<comment type="caution">
    <text evidence="6">The sequence shown here is derived from an EMBL/GenBank/DDBJ whole genome shotgun (WGS) entry which is preliminary data.</text>
</comment>
<dbReference type="InterPro" id="IPR001506">
    <property type="entry name" value="Peptidase_M12A"/>
</dbReference>
<feature type="domain" description="Peptidase M12A" evidence="5">
    <location>
        <begin position="1"/>
        <end position="22"/>
    </location>
</feature>
<keyword evidence="3" id="KW-0482">Metalloprotease</keyword>
<dbReference type="PANTHER" id="PTHR10127:SF831">
    <property type="entry name" value="ZINC METALLOPROTEINASE NAS-37"/>
    <property type="match status" value="1"/>
</dbReference>
<dbReference type="InterPro" id="IPR000742">
    <property type="entry name" value="EGF"/>
</dbReference>
<dbReference type="AlphaFoldDB" id="A0AAN4ZLI4"/>
<keyword evidence="7" id="KW-1185">Reference proteome</keyword>
<evidence type="ECO:0000313" key="7">
    <source>
        <dbReference type="Proteomes" id="UP001328107"/>
    </source>
</evidence>
<dbReference type="EMBL" id="BTRK01000003">
    <property type="protein sequence ID" value="GMR40467.1"/>
    <property type="molecule type" value="Genomic_DNA"/>
</dbReference>
<protein>
    <recommendedName>
        <fullName evidence="5">Peptidase M12A domain-containing protein</fullName>
    </recommendedName>
</protein>
<dbReference type="GO" id="GO:0004222">
    <property type="term" value="F:metalloendopeptidase activity"/>
    <property type="evidence" value="ECO:0007669"/>
    <property type="project" value="InterPro"/>
</dbReference>
<keyword evidence="1" id="KW-0479">Metal-binding</keyword>
<dbReference type="GO" id="GO:0046872">
    <property type="term" value="F:metal ion binding"/>
    <property type="evidence" value="ECO:0007669"/>
    <property type="project" value="UniProtKB-KW"/>
</dbReference>
<dbReference type="Proteomes" id="UP001328107">
    <property type="component" value="Unassembled WGS sequence"/>
</dbReference>
<accession>A0AAN4ZLI4</accession>
<evidence type="ECO:0000256" key="4">
    <source>
        <dbReference type="PROSITE-ProRule" id="PRU01211"/>
    </source>
</evidence>
<evidence type="ECO:0000256" key="2">
    <source>
        <dbReference type="ARBA" id="ARBA00022833"/>
    </source>
</evidence>
<dbReference type="PROSITE" id="PS00022">
    <property type="entry name" value="EGF_1"/>
    <property type="match status" value="1"/>
</dbReference>
<organism evidence="6 7">
    <name type="scientific">Pristionchus mayeri</name>
    <dbReference type="NCBI Taxonomy" id="1317129"/>
    <lineage>
        <taxon>Eukaryota</taxon>
        <taxon>Metazoa</taxon>
        <taxon>Ecdysozoa</taxon>
        <taxon>Nematoda</taxon>
        <taxon>Chromadorea</taxon>
        <taxon>Rhabditida</taxon>
        <taxon>Rhabditina</taxon>
        <taxon>Diplogasteromorpha</taxon>
        <taxon>Diplogasteroidea</taxon>
        <taxon>Neodiplogasteridae</taxon>
        <taxon>Pristionchus</taxon>
    </lineage>
</organism>
<dbReference type="PANTHER" id="PTHR10127">
    <property type="entry name" value="DISCOIDIN, CUB, EGF, LAMININ , AND ZINC METALLOPROTEASE DOMAIN CONTAINING"/>
    <property type="match status" value="1"/>
</dbReference>
<evidence type="ECO:0000256" key="1">
    <source>
        <dbReference type="ARBA" id="ARBA00022723"/>
    </source>
</evidence>
<dbReference type="GO" id="GO:0006508">
    <property type="term" value="P:proteolysis"/>
    <property type="evidence" value="ECO:0007669"/>
    <property type="project" value="InterPro"/>
</dbReference>
<gene>
    <name evidence="6" type="ORF">PMAYCL1PPCAC_10662</name>
</gene>
<keyword evidence="3" id="KW-0378">Hydrolase</keyword>
<name>A0AAN4ZLI4_9BILA</name>
<evidence type="ECO:0000259" key="5">
    <source>
        <dbReference type="PROSITE" id="PS51864"/>
    </source>
</evidence>
<proteinExistence type="predicted"/>
<evidence type="ECO:0000256" key="3">
    <source>
        <dbReference type="ARBA" id="ARBA00023049"/>
    </source>
</evidence>
<comment type="caution">
    <text evidence="4">Lacks conserved residue(s) required for the propagation of feature annotation.</text>
</comment>
<reference evidence="7" key="1">
    <citation type="submission" date="2022-10" db="EMBL/GenBank/DDBJ databases">
        <title>Genome assembly of Pristionchus species.</title>
        <authorList>
            <person name="Yoshida K."/>
            <person name="Sommer R.J."/>
        </authorList>
    </citation>
    <scope>NUCLEOTIDE SEQUENCE [LARGE SCALE GENOMIC DNA]</scope>
    <source>
        <strain evidence="7">RS5460</strain>
    </source>
</reference>
<dbReference type="PROSITE" id="PS51864">
    <property type="entry name" value="ASTACIN"/>
    <property type="match status" value="1"/>
</dbReference>
<evidence type="ECO:0000313" key="6">
    <source>
        <dbReference type="EMBL" id="GMR40467.1"/>
    </source>
</evidence>
<keyword evidence="2" id="KW-0862">Zinc</keyword>
<sequence length="189" mass="21439">MGQRKKLTFNDYKMVNKLYECSDKCPNQLPCRNGGYPSPKNCNFCVCNDFYSGTYCVTMHCDLQDWNSVRSIYNTTYNETLFTSGNNYNWDMFQKDDAGMIMAPEGRKIRVTVEKIYAAWGQLNCYVGCPFVGLEFVDNVNGDLSTMGKIFCCTKDEGYSFISKSNVIGYKAYASPGMPFDAAVKYTIV</sequence>
<keyword evidence="3" id="KW-0645">Protease</keyword>